<dbReference type="Pfam" id="PF23916">
    <property type="entry name" value="TIM-barrel_EndoS"/>
    <property type="match status" value="1"/>
</dbReference>
<evidence type="ECO:0000256" key="1">
    <source>
        <dbReference type="ARBA" id="ARBA00009336"/>
    </source>
</evidence>
<dbReference type="InterPro" id="IPR057016">
    <property type="entry name" value="EndoS_F2-like_TIM-barrel"/>
</dbReference>
<keyword evidence="9" id="KW-1185">Reference proteome</keyword>
<dbReference type="PROSITE" id="PS01095">
    <property type="entry name" value="GH18_1"/>
    <property type="match status" value="1"/>
</dbReference>
<keyword evidence="5" id="KW-0326">Glycosidase</keyword>
<evidence type="ECO:0000313" key="8">
    <source>
        <dbReference type="EMBL" id="MFB3802649.1"/>
    </source>
</evidence>
<proteinExistence type="inferred from homology"/>
<dbReference type="RefSeq" id="WP_304485065.1">
    <property type="nucleotide sequence ID" value="NZ_JAUQOQ010000018.1"/>
</dbReference>
<dbReference type="SUPFAM" id="SSF51445">
    <property type="entry name" value="(Trans)glycosidases"/>
    <property type="match status" value="1"/>
</dbReference>
<evidence type="ECO:0000313" key="9">
    <source>
        <dbReference type="Proteomes" id="UP001577047"/>
    </source>
</evidence>
<dbReference type="InterPro" id="IPR017853">
    <property type="entry name" value="GH"/>
</dbReference>
<organism evidence="8 9">
    <name type="scientific">Pseudomonas boreofloridensis</name>
    <dbReference type="NCBI Taxonomy" id="3064348"/>
    <lineage>
        <taxon>Bacteria</taxon>
        <taxon>Pseudomonadati</taxon>
        <taxon>Pseudomonadota</taxon>
        <taxon>Gammaproteobacteria</taxon>
        <taxon>Pseudomonadales</taxon>
        <taxon>Pseudomonadaceae</taxon>
        <taxon>Pseudomonas</taxon>
    </lineage>
</organism>
<evidence type="ECO:0000256" key="3">
    <source>
        <dbReference type="ARBA" id="ARBA00022729"/>
    </source>
</evidence>
<accession>A0ABV4ZGD3</accession>
<dbReference type="InterPro" id="IPR001579">
    <property type="entry name" value="Glyco_hydro_18_chit_AS"/>
</dbReference>
<dbReference type="EMBL" id="JBHFXX010000023">
    <property type="protein sequence ID" value="MFB3802649.1"/>
    <property type="molecule type" value="Genomic_DNA"/>
</dbReference>
<feature type="domain" description="Endo-beta-N-acetylglucosaminidase EndoS/F2-like TIM-barrel" evidence="7">
    <location>
        <begin position="12"/>
        <end position="241"/>
    </location>
</feature>
<keyword evidence="4" id="KW-0378">Hydrolase</keyword>
<comment type="catalytic activity">
    <reaction evidence="6">
        <text>an N(4)-(oligosaccharide-(1-&gt;3)-[oligosaccharide-(1-&gt;6)]-beta-D-Man-(1-&gt;4)-beta-D-GlcNAc-(1-&gt;4)-alpha-D-GlcNAc)-L-asparaginyl-[protein] + H2O = an oligosaccharide-(1-&gt;3)-[oligosaccharide-(1-&gt;6)]-beta-D-Man-(1-&gt;4)-D-GlcNAc + N(4)-(N-acetyl-beta-D-glucosaminyl)-L-asparaginyl-[protein]</text>
        <dbReference type="Rhea" id="RHEA:73067"/>
        <dbReference type="Rhea" id="RHEA-COMP:12603"/>
        <dbReference type="Rhea" id="RHEA-COMP:18176"/>
        <dbReference type="ChEBI" id="CHEBI:15377"/>
        <dbReference type="ChEBI" id="CHEBI:132248"/>
        <dbReference type="ChEBI" id="CHEBI:192714"/>
        <dbReference type="ChEBI" id="CHEBI:192715"/>
        <dbReference type="EC" id="3.2.1.96"/>
    </reaction>
</comment>
<evidence type="ECO:0000256" key="4">
    <source>
        <dbReference type="ARBA" id="ARBA00022801"/>
    </source>
</evidence>
<dbReference type="EC" id="3.2.1.96" evidence="2"/>
<comment type="similarity">
    <text evidence="1">Belongs to the glycosyl hydrolase 18 family.</text>
</comment>
<evidence type="ECO:0000256" key="2">
    <source>
        <dbReference type="ARBA" id="ARBA00012566"/>
    </source>
</evidence>
<protein>
    <recommendedName>
        <fullName evidence="2">mannosyl-glycoprotein endo-beta-N-acetylglucosaminidase</fullName>
        <ecNumber evidence="2">3.2.1.96</ecNumber>
    </recommendedName>
</protein>
<name>A0ABV4ZGD3_9PSED</name>
<keyword evidence="3" id="KW-0732">Signal</keyword>
<gene>
    <name evidence="8" type="ORF">ACE1YR_19805</name>
</gene>
<evidence type="ECO:0000256" key="6">
    <source>
        <dbReference type="ARBA" id="ARBA00034414"/>
    </source>
</evidence>
<comment type="caution">
    <text evidence="8">The sequence shown here is derived from an EMBL/GenBank/DDBJ whole genome shotgun (WGS) entry which is preliminary data.</text>
</comment>
<sequence>MSNSPKPLMGCYFRSWRDTANGEVGNHCSMLQLPEEVDIAFVFPNGEETPQFWQKLEAEMIPAMHAKGIKVVRTLFIDELINPDFPDSAEGYQQLADHLQSRFLSVQGLDGLDVDLETRLSEAQRNKAREVSLILAKRLKQEGKLFIYDTSEIGDMDLLRSLESALDYVLFQAYGQKTDQVQQHFDRLFADFLAPRKFMVGFSFYEERGAQWGDTRDFDTSTARHYALWQPSQGNKGGLFSYAVDRDGVKEGDDALQSTDFSWTRRLKRLMK</sequence>
<evidence type="ECO:0000256" key="5">
    <source>
        <dbReference type="ARBA" id="ARBA00023295"/>
    </source>
</evidence>
<dbReference type="Proteomes" id="UP001577047">
    <property type="component" value="Unassembled WGS sequence"/>
</dbReference>
<evidence type="ECO:0000259" key="7">
    <source>
        <dbReference type="Pfam" id="PF23916"/>
    </source>
</evidence>
<dbReference type="Gene3D" id="3.20.20.80">
    <property type="entry name" value="Glycosidases"/>
    <property type="match status" value="1"/>
</dbReference>
<reference evidence="8 9" key="1">
    <citation type="submission" date="2024-09" db="EMBL/GenBank/DDBJ databases">
        <authorList>
            <person name="Fullem K."/>
        </authorList>
    </citation>
    <scope>NUCLEOTIDE SEQUENCE [LARGE SCALE GENOMIC DNA]</scope>
    <source>
        <strain evidence="9">K1(2024)</strain>
    </source>
</reference>